<dbReference type="InterPro" id="IPR036523">
    <property type="entry name" value="SurE-like_sf"/>
</dbReference>
<keyword evidence="2" id="KW-0479">Metal-binding</keyword>
<evidence type="ECO:0000256" key="4">
    <source>
        <dbReference type="SAM" id="MobiDB-lite"/>
    </source>
</evidence>
<feature type="domain" description="Survival protein SurE-like phosphatase/nucleotidase" evidence="5">
    <location>
        <begin position="72"/>
        <end position="263"/>
    </location>
</feature>
<dbReference type="Gene3D" id="3.40.1210.10">
    <property type="entry name" value="Survival protein SurE-like phosphatase/nucleotidase"/>
    <property type="match status" value="1"/>
</dbReference>
<feature type="compositionally biased region" description="Basic and acidic residues" evidence="4">
    <location>
        <begin position="32"/>
        <end position="44"/>
    </location>
</feature>
<keyword evidence="7" id="KW-1185">Reference proteome</keyword>
<dbReference type="PANTHER" id="PTHR30457:SF17">
    <property type="entry name" value="5'-NUCLEOTIDASE SURE-LIKE"/>
    <property type="match status" value="1"/>
</dbReference>
<dbReference type="InterPro" id="IPR002828">
    <property type="entry name" value="SurE-like_Pase/nucleotidase"/>
</dbReference>
<feature type="region of interest" description="Disordered" evidence="4">
    <location>
        <begin position="23"/>
        <end position="67"/>
    </location>
</feature>
<feature type="compositionally biased region" description="Low complexity" evidence="4">
    <location>
        <begin position="46"/>
        <end position="62"/>
    </location>
</feature>
<dbReference type="EMBL" id="JACEIK010000021">
    <property type="protein sequence ID" value="MCD7446790.1"/>
    <property type="molecule type" value="Genomic_DNA"/>
</dbReference>
<comment type="caution">
    <text evidence="6">The sequence shown here is derived from an EMBL/GenBank/DDBJ whole genome shotgun (WGS) entry which is preliminary data.</text>
</comment>
<evidence type="ECO:0000256" key="2">
    <source>
        <dbReference type="ARBA" id="ARBA00022723"/>
    </source>
</evidence>
<evidence type="ECO:0000256" key="1">
    <source>
        <dbReference type="ARBA" id="ARBA00011062"/>
    </source>
</evidence>
<evidence type="ECO:0000313" key="6">
    <source>
        <dbReference type="EMBL" id="MCD7446790.1"/>
    </source>
</evidence>
<proteinExistence type="inferred from homology"/>
<organism evidence="6 7">
    <name type="scientific">Datura stramonium</name>
    <name type="common">Jimsonweed</name>
    <name type="synonym">Common thornapple</name>
    <dbReference type="NCBI Taxonomy" id="4076"/>
    <lineage>
        <taxon>Eukaryota</taxon>
        <taxon>Viridiplantae</taxon>
        <taxon>Streptophyta</taxon>
        <taxon>Embryophyta</taxon>
        <taxon>Tracheophyta</taxon>
        <taxon>Spermatophyta</taxon>
        <taxon>Magnoliopsida</taxon>
        <taxon>eudicotyledons</taxon>
        <taxon>Gunneridae</taxon>
        <taxon>Pentapetalae</taxon>
        <taxon>asterids</taxon>
        <taxon>lamiids</taxon>
        <taxon>Solanales</taxon>
        <taxon>Solanaceae</taxon>
        <taxon>Solanoideae</taxon>
        <taxon>Datureae</taxon>
        <taxon>Datura</taxon>
    </lineage>
</organism>
<evidence type="ECO:0000256" key="3">
    <source>
        <dbReference type="ARBA" id="ARBA00022801"/>
    </source>
</evidence>
<dbReference type="SUPFAM" id="SSF64167">
    <property type="entry name" value="SurE-like"/>
    <property type="match status" value="1"/>
</dbReference>
<protein>
    <recommendedName>
        <fullName evidence="5">Survival protein SurE-like phosphatase/nucleotidase domain-containing protein</fullName>
    </recommendedName>
</protein>
<sequence length="395" mass="42128">MTTSAVKNNFLPPGLVSNLQEVLLNRKGGAQNDKDQQSKPKDDDPSTQPSSSDSVPDASAADADTDSTKPVVLVTNADGIESPGLTCLVSALVREGLCDVNICAPQSDKSVAGHSFTLKETIAVTPTDVHGATAYEVSGTPVDCVSLALSGALFSWSKPVLVISGINRGSSCGHHMFYSGVVAGAREALFNGVPSISISLDWRHDESQESDFKDAVSVCLPLINAAIRDIEKGAFPKGCLLHIGVPKSPLTNKGFKLTKQSLWSSKLCWQAKSSTRNLAAGRFLPNQQSLGMQLAQLGRDASAAGAARKLATQRKNIEVVESVGIAGKSDPDRRVKYFRLELLDKKQEEEDEDLDFRALEDGFVAVTPVSLVTHVETDVHTAASEWISSALEVEQ</sequence>
<dbReference type="HAMAP" id="MF_00060">
    <property type="entry name" value="SurE"/>
    <property type="match status" value="1"/>
</dbReference>
<dbReference type="Proteomes" id="UP000823775">
    <property type="component" value="Unassembled WGS sequence"/>
</dbReference>
<dbReference type="PANTHER" id="PTHR30457">
    <property type="entry name" value="5'-NUCLEOTIDASE SURE"/>
    <property type="match status" value="1"/>
</dbReference>
<reference evidence="6 7" key="1">
    <citation type="journal article" date="2021" name="BMC Genomics">
        <title>Datura genome reveals duplications of psychoactive alkaloid biosynthetic genes and high mutation rate following tissue culture.</title>
        <authorList>
            <person name="Rajewski A."/>
            <person name="Carter-House D."/>
            <person name="Stajich J."/>
            <person name="Litt A."/>
        </authorList>
    </citation>
    <scope>NUCLEOTIDE SEQUENCE [LARGE SCALE GENOMIC DNA]</scope>
    <source>
        <strain evidence="6">AR-01</strain>
    </source>
</reference>
<name>A0ABS8RJN3_DATST</name>
<dbReference type="Pfam" id="PF01975">
    <property type="entry name" value="SurE"/>
    <property type="match status" value="1"/>
</dbReference>
<evidence type="ECO:0000259" key="5">
    <source>
        <dbReference type="Pfam" id="PF01975"/>
    </source>
</evidence>
<evidence type="ECO:0000313" key="7">
    <source>
        <dbReference type="Proteomes" id="UP000823775"/>
    </source>
</evidence>
<dbReference type="InterPro" id="IPR030048">
    <property type="entry name" value="SurE"/>
</dbReference>
<keyword evidence="3" id="KW-0378">Hydrolase</keyword>
<comment type="similarity">
    <text evidence="1">Belongs to the SurE nucleotidase family.</text>
</comment>
<accession>A0ABS8RJN3</accession>
<gene>
    <name evidence="6" type="ORF">HAX54_016883</name>
</gene>